<evidence type="ECO:0000313" key="2">
    <source>
        <dbReference type="Proteomes" id="UP000030147"/>
    </source>
</evidence>
<accession>A0A0A2T8S7</accession>
<dbReference type="eggNOG" id="ENOG5032W1W">
    <property type="taxonomic scope" value="Bacteria"/>
</dbReference>
<dbReference type="EMBL" id="AVBF01000113">
    <property type="protein sequence ID" value="KGP70808.1"/>
    <property type="molecule type" value="Genomic_DNA"/>
</dbReference>
<dbReference type="RefSeq" id="WP_036824754.1">
    <property type="nucleotide sequence ID" value="NZ_AVBF01000113.1"/>
</dbReference>
<comment type="caution">
    <text evidence="1">The sequence shown here is derived from an EMBL/GenBank/DDBJ whole genome shotgun (WGS) entry which is preliminary data.</text>
</comment>
<name>A0A0A2T8S7_9BACI</name>
<keyword evidence="2" id="KW-1185">Reference proteome</keyword>
<proteinExistence type="predicted"/>
<protein>
    <submittedName>
        <fullName evidence="1">Uncharacterized protein</fullName>
    </submittedName>
</protein>
<dbReference type="OrthoDB" id="2691582at2"/>
<gene>
    <name evidence="1" type="ORF">N782_21465</name>
</gene>
<organism evidence="1 2">
    <name type="scientific">Pontibacillus yanchengensis Y32</name>
    <dbReference type="NCBI Taxonomy" id="1385514"/>
    <lineage>
        <taxon>Bacteria</taxon>
        <taxon>Bacillati</taxon>
        <taxon>Bacillota</taxon>
        <taxon>Bacilli</taxon>
        <taxon>Bacillales</taxon>
        <taxon>Bacillaceae</taxon>
        <taxon>Pontibacillus</taxon>
    </lineage>
</organism>
<dbReference type="Proteomes" id="UP000030147">
    <property type="component" value="Unassembled WGS sequence"/>
</dbReference>
<reference evidence="1 2" key="1">
    <citation type="journal article" date="2015" name="Stand. Genomic Sci.">
        <title>High quality draft genome sequence of the moderately halophilic bacterium Pontibacillus yanchengensis Y32(T) and comparison among Pontibacillus genomes.</title>
        <authorList>
            <person name="Huang J."/>
            <person name="Qiao Z.X."/>
            <person name="Tang J.W."/>
            <person name="Wang G."/>
        </authorList>
    </citation>
    <scope>NUCLEOTIDE SEQUENCE [LARGE SCALE GENOMIC DNA]</scope>
    <source>
        <strain evidence="1 2">Y32</strain>
    </source>
</reference>
<sequence length="75" mass="8849">MILCEWRDFSTDTETYTLNVFENNVGDEFEAMMVEDGQEIPSFIWTVNHVVIIKQNARMYKDISFVKIPRNPVCE</sequence>
<dbReference type="AlphaFoldDB" id="A0A0A2T8S7"/>
<evidence type="ECO:0000313" key="1">
    <source>
        <dbReference type="EMBL" id="KGP70808.1"/>
    </source>
</evidence>